<proteinExistence type="predicted"/>
<dbReference type="Proteomes" id="UP000700596">
    <property type="component" value="Unassembled WGS sequence"/>
</dbReference>
<dbReference type="EMBL" id="JAGMWT010000010">
    <property type="protein sequence ID" value="KAH7121014.1"/>
    <property type="molecule type" value="Genomic_DNA"/>
</dbReference>
<gene>
    <name evidence="1" type="ORF">B0J11DRAFT_508052</name>
</gene>
<evidence type="ECO:0000313" key="2">
    <source>
        <dbReference type="Proteomes" id="UP000700596"/>
    </source>
</evidence>
<comment type="caution">
    <text evidence="1">The sequence shown here is derived from an EMBL/GenBank/DDBJ whole genome shotgun (WGS) entry which is preliminary data.</text>
</comment>
<protein>
    <submittedName>
        <fullName evidence="1">Uncharacterized protein</fullName>
    </submittedName>
</protein>
<dbReference type="AlphaFoldDB" id="A0A9P9DKR4"/>
<evidence type="ECO:0000313" key="1">
    <source>
        <dbReference type="EMBL" id="KAH7121014.1"/>
    </source>
</evidence>
<reference evidence="1" key="1">
    <citation type="journal article" date="2021" name="Nat. Commun.">
        <title>Genetic determinants of endophytism in the Arabidopsis root mycobiome.</title>
        <authorList>
            <person name="Mesny F."/>
            <person name="Miyauchi S."/>
            <person name="Thiergart T."/>
            <person name="Pickel B."/>
            <person name="Atanasova L."/>
            <person name="Karlsson M."/>
            <person name="Huettel B."/>
            <person name="Barry K.W."/>
            <person name="Haridas S."/>
            <person name="Chen C."/>
            <person name="Bauer D."/>
            <person name="Andreopoulos W."/>
            <person name="Pangilinan J."/>
            <person name="LaButti K."/>
            <person name="Riley R."/>
            <person name="Lipzen A."/>
            <person name="Clum A."/>
            <person name="Drula E."/>
            <person name="Henrissat B."/>
            <person name="Kohler A."/>
            <person name="Grigoriev I.V."/>
            <person name="Martin F.M."/>
            <person name="Hacquard S."/>
        </authorList>
    </citation>
    <scope>NUCLEOTIDE SEQUENCE</scope>
    <source>
        <strain evidence="1">MPI-CAGE-CH-0243</strain>
    </source>
</reference>
<name>A0A9P9DKR4_9PLEO</name>
<sequence>MALFVMKKEVPRRVASMTSVEVWRAARGEELASQVIIGTTMHQFIDIDLKPDHERLSRLKTNLKVSNQGNWVLRRSPTSSTPRAKTNEQSAVWMTAIARPVMHNRNVKDAPEDLTFETLQSYIVGRLARDLVDIPSDAKWRTKLWQEQVGIPELQPIHSEDGDNPDNVPILEYQDPRVTRHLLRRHAEDAQMRADKHGRLADGYKFI</sequence>
<organism evidence="1 2">
    <name type="scientific">Dendryphion nanum</name>
    <dbReference type="NCBI Taxonomy" id="256645"/>
    <lineage>
        <taxon>Eukaryota</taxon>
        <taxon>Fungi</taxon>
        <taxon>Dikarya</taxon>
        <taxon>Ascomycota</taxon>
        <taxon>Pezizomycotina</taxon>
        <taxon>Dothideomycetes</taxon>
        <taxon>Pleosporomycetidae</taxon>
        <taxon>Pleosporales</taxon>
        <taxon>Torulaceae</taxon>
        <taxon>Dendryphion</taxon>
    </lineage>
</organism>
<accession>A0A9P9DKR4</accession>
<keyword evidence="2" id="KW-1185">Reference proteome</keyword>